<dbReference type="Gene3D" id="3.40.50.720">
    <property type="entry name" value="NAD(P)-binding Rossmann-like Domain"/>
    <property type="match status" value="1"/>
</dbReference>
<name>A0A674F247_SALTR</name>
<dbReference type="PRINTS" id="PR00081">
    <property type="entry name" value="GDHRDH"/>
</dbReference>
<dbReference type="AlphaFoldDB" id="A0A674F247"/>
<dbReference type="OMA" id="LQCLVMK"/>
<evidence type="ECO:0000256" key="1">
    <source>
        <dbReference type="ARBA" id="ARBA00006484"/>
    </source>
</evidence>
<evidence type="ECO:0000256" key="2">
    <source>
        <dbReference type="ARBA" id="ARBA00023002"/>
    </source>
</evidence>
<dbReference type="GO" id="GO:0016491">
    <property type="term" value="F:oxidoreductase activity"/>
    <property type="evidence" value="ECO:0007669"/>
    <property type="project" value="UniProtKB-KW"/>
</dbReference>
<proteinExistence type="inferred from homology"/>
<dbReference type="PANTHER" id="PTHR43157">
    <property type="entry name" value="PHOSPHATIDYLINOSITOL-GLYCAN BIOSYNTHESIS CLASS F PROTEIN-RELATED"/>
    <property type="match status" value="1"/>
</dbReference>
<dbReference type="GeneTree" id="ENSGT00940000160181"/>
<evidence type="ECO:0000313" key="5">
    <source>
        <dbReference type="Proteomes" id="UP000472277"/>
    </source>
</evidence>
<evidence type="ECO:0000313" key="4">
    <source>
        <dbReference type="Ensembl" id="ENSSTUP00000114335.1"/>
    </source>
</evidence>
<keyword evidence="2" id="KW-0560">Oxidoreductase</keyword>
<protein>
    <submittedName>
        <fullName evidence="4">Retinol dehydrogenase 14b</fullName>
    </submittedName>
</protein>
<dbReference type="InParanoid" id="A0A674F247"/>
<evidence type="ECO:0000256" key="3">
    <source>
        <dbReference type="SAM" id="SignalP"/>
    </source>
</evidence>
<organism evidence="4 5">
    <name type="scientific">Salmo trutta</name>
    <name type="common">Brown trout</name>
    <dbReference type="NCBI Taxonomy" id="8032"/>
    <lineage>
        <taxon>Eukaryota</taxon>
        <taxon>Metazoa</taxon>
        <taxon>Chordata</taxon>
        <taxon>Craniata</taxon>
        <taxon>Vertebrata</taxon>
        <taxon>Euteleostomi</taxon>
        <taxon>Actinopterygii</taxon>
        <taxon>Neopterygii</taxon>
        <taxon>Teleostei</taxon>
        <taxon>Protacanthopterygii</taxon>
        <taxon>Salmoniformes</taxon>
        <taxon>Salmonidae</taxon>
        <taxon>Salmoninae</taxon>
        <taxon>Salmo</taxon>
    </lineage>
</organism>
<keyword evidence="5" id="KW-1185">Reference proteome</keyword>
<dbReference type="InterPro" id="IPR002347">
    <property type="entry name" value="SDR_fam"/>
</dbReference>
<reference evidence="4" key="1">
    <citation type="submission" date="2025-08" db="UniProtKB">
        <authorList>
            <consortium name="Ensembl"/>
        </authorList>
    </citation>
    <scope>IDENTIFICATION</scope>
</reference>
<feature type="chain" id="PRO_5025349971" evidence="3">
    <location>
        <begin position="23"/>
        <end position="275"/>
    </location>
</feature>
<dbReference type="PANTHER" id="PTHR43157:SF72">
    <property type="entry name" value="RETINOL DEHYDROGENASE 14"/>
    <property type="match status" value="1"/>
</dbReference>
<dbReference type="Proteomes" id="UP000472277">
    <property type="component" value="Chromosome 35"/>
</dbReference>
<dbReference type="SUPFAM" id="SSF51735">
    <property type="entry name" value="NAD(P)-binding Rossmann-fold domains"/>
    <property type="match status" value="1"/>
</dbReference>
<feature type="signal peptide" evidence="3">
    <location>
        <begin position="1"/>
        <end position="22"/>
    </location>
</feature>
<dbReference type="Ensembl" id="ENSSTUT00000122357.1">
    <property type="protein sequence ID" value="ENSSTUP00000114335.1"/>
    <property type="gene ID" value="ENSSTUG00000050404.1"/>
</dbReference>
<comment type="similarity">
    <text evidence="1">Belongs to the short-chain dehydrogenases/reductases (SDR) family.</text>
</comment>
<gene>
    <name evidence="4" type="primary">RDH14</name>
</gene>
<accession>A0A674F247</accession>
<reference evidence="4" key="2">
    <citation type="submission" date="2025-09" db="UniProtKB">
        <authorList>
            <consortium name="Ensembl"/>
        </authorList>
    </citation>
    <scope>IDENTIFICATION</scope>
</reference>
<dbReference type="InterPro" id="IPR036291">
    <property type="entry name" value="NAD(P)-bd_dom_sf"/>
</dbReference>
<sequence length="275" mass="30519">MSAAIIVAAVVDGGILLIVSECFPLEESGTVAPGPGRYDGGNTMEGKTVIVTGTNSGIVKAVAGKLHKLQCLVMKVSFQSPPLNKTPLQIIHYVCLFHACFPSVSPHLEEQKVDVLIYNAGIYQCPYTKTEEGFEMQLGRLVVVSFNLYKDNNIFYFYYHYSESSCNKAFRYSQSKLANLLFTRELTRRQEDEGVTGVMVNTLSPGMSPLEGAWMPLYLACSPDMEGVVGKCFANCEELMPKVMDDHSIKRLWDVSESMVGSRHSSRDDPRYISL</sequence>
<keyword evidence="3" id="KW-0732">Signal</keyword>